<reference evidence="4" key="1">
    <citation type="submission" date="2017-03" db="EMBL/GenBank/DDBJ databases">
        <title>Phytopthora megakarya and P. palmivora, two closely related causual agents of cacao black pod achieved similar genome size and gene model numbers by different mechanisms.</title>
        <authorList>
            <person name="Ali S."/>
            <person name="Shao J."/>
            <person name="Larry D.J."/>
            <person name="Kronmiller B."/>
            <person name="Shen D."/>
            <person name="Strem M.D."/>
            <person name="Melnick R.L."/>
            <person name="Guiltinan M.J."/>
            <person name="Tyler B.M."/>
            <person name="Meinhardt L.W."/>
            <person name="Bailey B.A."/>
        </authorList>
    </citation>
    <scope>NUCLEOTIDE SEQUENCE [LARGE SCALE GENOMIC DNA]</scope>
    <source>
        <strain evidence="4">zdho120</strain>
    </source>
</reference>
<sequence length="68" mass="7411">MRTMRLVSLAATVILLAGVVATEMDFNRVRSPQIAFGDGLVVRSLSSDTNHGHPKRMLRTNSDNANNS</sequence>
<keyword evidence="2" id="KW-0732">Signal</keyword>
<comment type="caution">
    <text evidence="3">The sequence shown here is derived from an EMBL/GenBank/DDBJ whole genome shotgun (WGS) entry which is preliminary data.</text>
</comment>
<feature type="region of interest" description="Disordered" evidence="1">
    <location>
        <begin position="45"/>
        <end position="68"/>
    </location>
</feature>
<accession>A0A225WC62</accession>
<feature type="chain" id="PRO_5013008278" evidence="2">
    <location>
        <begin position="22"/>
        <end position="68"/>
    </location>
</feature>
<evidence type="ECO:0000313" key="4">
    <source>
        <dbReference type="Proteomes" id="UP000198211"/>
    </source>
</evidence>
<organism evidence="3 4">
    <name type="scientific">Phytophthora megakarya</name>
    <dbReference type="NCBI Taxonomy" id="4795"/>
    <lineage>
        <taxon>Eukaryota</taxon>
        <taxon>Sar</taxon>
        <taxon>Stramenopiles</taxon>
        <taxon>Oomycota</taxon>
        <taxon>Peronosporomycetes</taxon>
        <taxon>Peronosporales</taxon>
        <taxon>Peronosporaceae</taxon>
        <taxon>Phytophthora</taxon>
    </lineage>
</organism>
<dbReference type="AlphaFoldDB" id="A0A225WC62"/>
<name>A0A225WC62_9STRA</name>
<gene>
    <name evidence="3" type="ORF">PHMEG_00011179</name>
</gene>
<feature type="signal peptide" evidence="2">
    <location>
        <begin position="1"/>
        <end position="21"/>
    </location>
</feature>
<keyword evidence="4" id="KW-1185">Reference proteome</keyword>
<feature type="non-terminal residue" evidence="3">
    <location>
        <position position="68"/>
    </location>
</feature>
<evidence type="ECO:0000256" key="1">
    <source>
        <dbReference type="SAM" id="MobiDB-lite"/>
    </source>
</evidence>
<evidence type="ECO:0000313" key="3">
    <source>
        <dbReference type="EMBL" id="OWZ15215.1"/>
    </source>
</evidence>
<feature type="compositionally biased region" description="Polar residues" evidence="1">
    <location>
        <begin position="59"/>
        <end position="68"/>
    </location>
</feature>
<dbReference type="EMBL" id="NBNE01001170">
    <property type="protein sequence ID" value="OWZ15215.1"/>
    <property type="molecule type" value="Genomic_DNA"/>
</dbReference>
<proteinExistence type="predicted"/>
<protein>
    <submittedName>
        <fullName evidence="3">RxLR effector protein</fullName>
    </submittedName>
</protein>
<evidence type="ECO:0000256" key="2">
    <source>
        <dbReference type="SAM" id="SignalP"/>
    </source>
</evidence>
<dbReference type="Proteomes" id="UP000198211">
    <property type="component" value="Unassembled WGS sequence"/>
</dbReference>